<evidence type="ECO:0000313" key="1">
    <source>
        <dbReference type="EMBL" id="KAG5540128.1"/>
    </source>
</evidence>
<protein>
    <submittedName>
        <fullName evidence="1">Uncharacterized protein</fullName>
    </submittedName>
</protein>
<name>A0AAV6JHC8_9ERIC</name>
<organism evidence="1 2">
    <name type="scientific">Rhododendron griersonianum</name>
    <dbReference type="NCBI Taxonomy" id="479676"/>
    <lineage>
        <taxon>Eukaryota</taxon>
        <taxon>Viridiplantae</taxon>
        <taxon>Streptophyta</taxon>
        <taxon>Embryophyta</taxon>
        <taxon>Tracheophyta</taxon>
        <taxon>Spermatophyta</taxon>
        <taxon>Magnoliopsida</taxon>
        <taxon>eudicotyledons</taxon>
        <taxon>Gunneridae</taxon>
        <taxon>Pentapetalae</taxon>
        <taxon>asterids</taxon>
        <taxon>Ericales</taxon>
        <taxon>Ericaceae</taxon>
        <taxon>Ericoideae</taxon>
        <taxon>Rhodoreae</taxon>
        <taxon>Rhododendron</taxon>
    </lineage>
</organism>
<accession>A0AAV6JHC8</accession>
<keyword evidence="2" id="KW-1185">Reference proteome</keyword>
<sequence length="107" mass="11915">MIGVGSPNVKRGRLGSLCGLSGIDEAQPNSWNWQPTLEDPRMAMSTIAGVPLQNTGYIEREKKGLPRWTALYAWQALQERIATKSVLVRKNIIPQNQNLCPFCSISF</sequence>
<reference evidence="1" key="1">
    <citation type="submission" date="2020-08" db="EMBL/GenBank/DDBJ databases">
        <title>Plant Genome Project.</title>
        <authorList>
            <person name="Zhang R.-G."/>
        </authorList>
    </citation>
    <scope>NUCLEOTIDE SEQUENCE</scope>
    <source>
        <strain evidence="1">WSP0</strain>
        <tissue evidence="1">Leaf</tissue>
    </source>
</reference>
<gene>
    <name evidence="1" type="ORF">RHGRI_020383</name>
</gene>
<dbReference type="AlphaFoldDB" id="A0AAV6JHC8"/>
<comment type="caution">
    <text evidence="1">The sequence shown here is derived from an EMBL/GenBank/DDBJ whole genome shotgun (WGS) entry which is preliminary data.</text>
</comment>
<evidence type="ECO:0000313" key="2">
    <source>
        <dbReference type="Proteomes" id="UP000823749"/>
    </source>
</evidence>
<proteinExistence type="predicted"/>
<dbReference type="EMBL" id="JACTNZ010000007">
    <property type="protein sequence ID" value="KAG5540128.1"/>
    <property type="molecule type" value="Genomic_DNA"/>
</dbReference>
<dbReference type="Proteomes" id="UP000823749">
    <property type="component" value="Chromosome 7"/>
</dbReference>